<name>K5Z4U8_9BACT</name>
<organism evidence="3 6">
    <name type="scientific">Parabacteroides goldsteinii CL02T12C30</name>
    <dbReference type="NCBI Taxonomy" id="999418"/>
    <lineage>
        <taxon>Bacteria</taxon>
        <taxon>Pseudomonadati</taxon>
        <taxon>Bacteroidota</taxon>
        <taxon>Bacteroidia</taxon>
        <taxon>Bacteroidales</taxon>
        <taxon>Tannerellaceae</taxon>
        <taxon>Parabacteroides</taxon>
    </lineage>
</organism>
<evidence type="ECO:0000313" key="3">
    <source>
        <dbReference type="EMBL" id="EKN06100.1"/>
    </source>
</evidence>
<feature type="domain" description="Bacteriophage Mx8 p63 C-terminal" evidence="2">
    <location>
        <begin position="166"/>
        <end position="256"/>
    </location>
</feature>
<evidence type="ECO:0000259" key="2">
    <source>
        <dbReference type="Pfam" id="PF10546"/>
    </source>
</evidence>
<dbReference type="HOGENOM" id="CLU_065522_1_0_10"/>
<dbReference type="AlphaFoldDB" id="K5Z4U8"/>
<dbReference type="EMBL" id="AGZO01000014">
    <property type="protein sequence ID" value="EKN16795.1"/>
    <property type="molecule type" value="Genomic_DNA"/>
</dbReference>
<reference evidence="3 6" key="1">
    <citation type="submission" date="2012-02" db="EMBL/GenBank/DDBJ databases">
        <title>The Genome Sequence of Parabacteroides goldsteinii CL02T12C30.</title>
        <authorList>
            <consortium name="The Broad Institute Genome Sequencing Platform"/>
            <person name="Earl A."/>
            <person name="Ward D."/>
            <person name="Feldgarden M."/>
            <person name="Gevers D."/>
            <person name="Zitomersky N.L."/>
            <person name="Coyne M.J."/>
            <person name="Comstock L.E."/>
            <person name="Young S.K."/>
            <person name="Zeng Q."/>
            <person name="Gargeya S."/>
            <person name="Fitzgerald M."/>
            <person name="Haas B."/>
            <person name="Abouelleil A."/>
            <person name="Alvarado L."/>
            <person name="Arachchi H.M."/>
            <person name="Berlin A."/>
            <person name="Chapman S.B."/>
            <person name="Gearin G."/>
            <person name="Goldberg J."/>
            <person name="Griggs A."/>
            <person name="Gujja S."/>
            <person name="Hansen M."/>
            <person name="Heiman D."/>
            <person name="Howarth C."/>
            <person name="Larimer J."/>
            <person name="Lui A."/>
            <person name="MacDonald P.J.P."/>
            <person name="McCowen C."/>
            <person name="Montmayeur A."/>
            <person name="Murphy C."/>
            <person name="Neiman D."/>
            <person name="Pearson M."/>
            <person name="Priest M."/>
            <person name="Roberts A."/>
            <person name="Saif S."/>
            <person name="Shea T."/>
            <person name="Sisk P."/>
            <person name="Stolte C."/>
            <person name="Sykes S."/>
            <person name="Wortman J."/>
            <person name="Nusbaum C."/>
            <person name="Birren B."/>
        </authorList>
    </citation>
    <scope>NUCLEOTIDE SEQUENCE [LARGE SCALE GENOMIC DNA]</scope>
    <source>
        <strain evidence="3 6">CL02T12C30</strain>
    </source>
</reference>
<evidence type="ECO:0000313" key="6">
    <source>
        <dbReference type="Proteomes" id="UP000006330"/>
    </source>
</evidence>
<feature type="compositionally biased region" description="Basic and acidic residues" evidence="1">
    <location>
        <begin position="321"/>
        <end position="333"/>
    </location>
</feature>
<dbReference type="RefSeq" id="WP_007653573.1">
    <property type="nucleotide sequence ID" value="NZ_JH976472.1"/>
</dbReference>
<gene>
    <name evidence="5" type="ORF">HMPREF1076_01929</name>
    <name evidence="4" type="ORF">HMPREF1076_05149</name>
    <name evidence="3" type="ORF">HMPREF1076_05302</name>
</gene>
<evidence type="ECO:0000313" key="5">
    <source>
        <dbReference type="EMBL" id="EKN16795.1"/>
    </source>
</evidence>
<dbReference type="PATRIC" id="fig|999418.3.peg.5214"/>
<dbReference type="InterPro" id="IPR018874">
    <property type="entry name" value="Phage_Mx8_p63_C"/>
</dbReference>
<dbReference type="Proteomes" id="UP000006330">
    <property type="component" value="Unassembled WGS sequence"/>
</dbReference>
<dbReference type="EMBL" id="AGZO01000041">
    <property type="protein sequence ID" value="EKN06679.1"/>
    <property type="molecule type" value="Genomic_DNA"/>
</dbReference>
<proteinExistence type="predicted"/>
<dbReference type="EMBL" id="AGZO01000045">
    <property type="protein sequence ID" value="EKN06100.1"/>
    <property type="molecule type" value="Genomic_DNA"/>
</dbReference>
<dbReference type="Pfam" id="PF10546">
    <property type="entry name" value="P63C"/>
    <property type="match status" value="1"/>
</dbReference>
<feature type="region of interest" description="Disordered" evidence="1">
    <location>
        <begin position="316"/>
        <end position="339"/>
    </location>
</feature>
<accession>K5Z4U8</accession>
<comment type="caution">
    <text evidence="3">The sequence shown here is derived from an EMBL/GenBank/DDBJ whole genome shotgun (WGS) entry which is preliminary data.</text>
</comment>
<dbReference type="OrthoDB" id="4762429at2"/>
<evidence type="ECO:0000313" key="4">
    <source>
        <dbReference type="EMBL" id="EKN06679.1"/>
    </source>
</evidence>
<evidence type="ECO:0000256" key="1">
    <source>
        <dbReference type="SAM" id="MobiDB-lite"/>
    </source>
</evidence>
<protein>
    <recommendedName>
        <fullName evidence="2">Bacteriophage Mx8 p63 C-terminal domain-containing protein</fullName>
    </recommendedName>
</protein>
<sequence>MNTISNSIKYEGELDLNGLKIPCYVLEDGRRVLSTTGMQNVLGLDDPNDRSGTKLLKILSSKAISDCIPNGYLSVKDKSFPCFKGNKKIMAYEATILPDICEIMLNARDCASSKKTSLGVNQQAVINRCDIIVRALAKVGIIALVDEATGYQEDKNRAKDELQKFLNQFLTEEASKWVKTFNDSFFEMIYKMRGWDWDYTHKRPAVVGQWINDIVYRRLAPGIFEELKVRNPKNEKGNKTKQNHRFLSEEIGKPRLKEHLAAIEALGKVSDYNWDEFKKNLDKVFPLQDKLYDEIMMSSEGDSFDEEKMKKITKQIFNYDPKTDPRDPLYGKEKNKKKK</sequence>